<dbReference type="InterPro" id="IPR023201">
    <property type="entry name" value="SecY_dom_sf"/>
</dbReference>
<keyword evidence="3 10" id="KW-0813">Transport</keyword>
<evidence type="ECO:0000256" key="8">
    <source>
        <dbReference type="ARBA" id="ARBA00023136"/>
    </source>
</evidence>
<evidence type="ECO:0000256" key="2">
    <source>
        <dbReference type="ARBA" id="ARBA00005751"/>
    </source>
</evidence>
<dbReference type="RefSeq" id="WP_064700148.1">
    <property type="nucleotide sequence ID" value="NZ_BDEO01000010.1"/>
</dbReference>
<dbReference type="AlphaFoldDB" id="A0A1M6ZSX0"/>
<name>A0A1M6ZSX0_9GAMM</name>
<evidence type="ECO:0000256" key="5">
    <source>
        <dbReference type="ARBA" id="ARBA00022927"/>
    </source>
</evidence>
<feature type="transmembrane region" description="Helical" evidence="10">
    <location>
        <begin position="117"/>
        <end position="138"/>
    </location>
</feature>
<evidence type="ECO:0000256" key="7">
    <source>
        <dbReference type="ARBA" id="ARBA00023010"/>
    </source>
</evidence>
<dbReference type="Pfam" id="PF00344">
    <property type="entry name" value="SecY"/>
    <property type="match status" value="1"/>
</dbReference>
<dbReference type="PROSITE" id="PS00756">
    <property type="entry name" value="SECY_2"/>
    <property type="match status" value="1"/>
</dbReference>
<feature type="transmembrane region" description="Helical" evidence="10">
    <location>
        <begin position="150"/>
        <end position="169"/>
    </location>
</feature>
<dbReference type="InterPro" id="IPR026593">
    <property type="entry name" value="SecY"/>
</dbReference>
<evidence type="ECO:0000256" key="11">
    <source>
        <dbReference type="RuleBase" id="RU000537"/>
    </source>
</evidence>
<comment type="subunit">
    <text evidence="10">Component of the Sec protein translocase complex. Heterotrimer consisting of SecY, SecE and SecG subunits. The heterotrimers can form oligomers, although 1 heterotrimer is thought to be able to translocate proteins. Interacts with the ribosome. Interacts with SecDF, and other proteins may be involved. Interacts with SecA.</text>
</comment>
<evidence type="ECO:0000256" key="1">
    <source>
        <dbReference type="ARBA" id="ARBA00004141"/>
    </source>
</evidence>
<evidence type="ECO:0000313" key="14">
    <source>
        <dbReference type="EMBL" id="SHL33562.1"/>
    </source>
</evidence>
<evidence type="ECO:0000313" key="15">
    <source>
        <dbReference type="Proteomes" id="UP000184248"/>
    </source>
</evidence>
<dbReference type="PANTHER" id="PTHR10906">
    <property type="entry name" value="SECY/SEC61-ALPHA FAMILY MEMBER"/>
    <property type="match status" value="1"/>
</dbReference>
<evidence type="ECO:0000256" key="3">
    <source>
        <dbReference type="ARBA" id="ARBA00022448"/>
    </source>
</evidence>
<sequence>MAKSGNMPAMGSGLSELWARLRFVLLAIVVYRIGAHIPVPGINPDQLAALFREQQGTILGMFNMFSGGALERMSILALGIMPYISASIIMQLLTAVSPQLEQLKKEGEAGRRKISQYTRYGTVLLALIQATGMSVGLASQGIAYTADFSFYFTAIVTFVCGAVFLMWLGEQITEKGIGNGISLLIFSGIVAGLPGAVGQAFELARNEGAWNVLPLLALSALGIATVAFVVFIERGQRRLTVNYPRRQVGNKMYAGQSSYLPLKVNMAGVIPAIFASSILLFPASLGQWIGAGDGMEWLQRASQALGPGQPLYILLFAAAVVFFCFFYTALVFNPKDVADNLKKSGAFLPGIRPGEQTARYVDKVMTRLTLFGALYITAVSLMPQFLIVAWNVPFFFGGTSLLIVVVVIMDFMAQVQSHLMSHQYESVMKKSNLKGYGSGGIMR</sequence>
<proteinExistence type="inferred from homology"/>
<comment type="subcellular location">
    <subcellularLocation>
        <location evidence="10">Cell membrane</location>
        <topology evidence="10">Multi-pass membrane protein</topology>
    </subcellularLocation>
    <subcellularLocation>
        <location evidence="1 12">Membrane</location>
        <topology evidence="1 12">Multi-pass membrane protein</topology>
    </subcellularLocation>
</comment>
<evidence type="ECO:0000256" key="9">
    <source>
        <dbReference type="ARBA" id="ARBA00039733"/>
    </source>
</evidence>
<keyword evidence="8 10" id="KW-0472">Membrane</keyword>
<keyword evidence="7 10" id="KW-0811">Translocation</keyword>
<dbReference type="GO" id="GO:0043952">
    <property type="term" value="P:protein transport by the Sec complex"/>
    <property type="evidence" value="ECO:0007669"/>
    <property type="project" value="UniProtKB-UniRule"/>
</dbReference>
<dbReference type="PROSITE" id="PS00755">
    <property type="entry name" value="SECY_1"/>
    <property type="match status" value="1"/>
</dbReference>
<dbReference type="GO" id="GO:0005886">
    <property type="term" value="C:plasma membrane"/>
    <property type="evidence" value="ECO:0007669"/>
    <property type="project" value="UniProtKB-SubCell"/>
</dbReference>
<keyword evidence="6 10" id="KW-1133">Transmembrane helix</keyword>
<dbReference type="InterPro" id="IPR030659">
    <property type="entry name" value="SecY_CS"/>
</dbReference>
<keyword evidence="10" id="KW-1003">Cell membrane</keyword>
<dbReference type="Proteomes" id="UP000184248">
    <property type="component" value="Unassembled WGS sequence"/>
</dbReference>
<reference evidence="15" key="1">
    <citation type="submission" date="2016-11" db="EMBL/GenBank/DDBJ databases">
        <authorList>
            <person name="Varghese N."/>
            <person name="Submissions S."/>
        </authorList>
    </citation>
    <scope>NUCLEOTIDE SEQUENCE [LARGE SCALE GENOMIC DNA]</scope>
    <source>
        <strain evidence="15">ALO Sharm</strain>
    </source>
</reference>
<dbReference type="PIRSF" id="PIRSF004557">
    <property type="entry name" value="SecY"/>
    <property type="match status" value="1"/>
</dbReference>
<feature type="transmembrane region" description="Helical" evidence="10">
    <location>
        <begin position="73"/>
        <end position="96"/>
    </location>
</feature>
<evidence type="ECO:0000256" key="6">
    <source>
        <dbReference type="ARBA" id="ARBA00022989"/>
    </source>
</evidence>
<dbReference type="InterPro" id="IPR002208">
    <property type="entry name" value="SecY/SEC61-alpha"/>
</dbReference>
<dbReference type="PRINTS" id="PR00303">
    <property type="entry name" value="SECYTRNLCASE"/>
</dbReference>
<gene>
    <name evidence="10" type="primary">secY</name>
    <name evidence="14" type="ORF">SAMN05192556_11175</name>
</gene>
<feature type="transmembrane region" description="Helical" evidence="10">
    <location>
        <begin position="269"/>
        <end position="291"/>
    </location>
</feature>
<protein>
    <recommendedName>
        <fullName evidence="9 10">Protein translocase subunit SecY</fullName>
    </recommendedName>
</protein>
<dbReference type="SUPFAM" id="SSF103491">
    <property type="entry name" value="Preprotein translocase SecY subunit"/>
    <property type="match status" value="1"/>
</dbReference>
<accession>A0A1M6ZSX0</accession>
<dbReference type="GO" id="GO:0065002">
    <property type="term" value="P:intracellular protein transmembrane transport"/>
    <property type="evidence" value="ECO:0007669"/>
    <property type="project" value="UniProtKB-UniRule"/>
</dbReference>
<dbReference type="OrthoDB" id="9809248at2"/>
<comment type="function">
    <text evidence="10 11">The central subunit of the protein translocation channel SecYEG. Consists of two halves formed by TMs 1-5 and 6-10. These two domains form a lateral gate at the front which open onto the bilayer between TMs 2 and 7, and are clamped together by SecE at the back. The channel is closed by both a pore ring composed of hydrophobic SecY resides and a short helix (helix 2A) on the extracellular side of the membrane which forms a plug. The plug probably moves laterally to allow the channel to open. The ring and the pore may move independently.</text>
</comment>
<dbReference type="EMBL" id="FRAL01000011">
    <property type="protein sequence ID" value="SHL33562.1"/>
    <property type="molecule type" value="Genomic_DNA"/>
</dbReference>
<evidence type="ECO:0000256" key="12">
    <source>
        <dbReference type="RuleBase" id="RU003484"/>
    </source>
</evidence>
<keyword evidence="5 10" id="KW-0653">Protein transport</keyword>
<feature type="transmembrane region" description="Helical" evidence="10">
    <location>
        <begin position="394"/>
        <end position="413"/>
    </location>
</feature>
<feature type="transmembrane region" description="Helical" evidence="10">
    <location>
        <begin position="311"/>
        <end position="332"/>
    </location>
</feature>
<dbReference type="Gene3D" id="1.10.3370.10">
    <property type="entry name" value="SecY subunit domain"/>
    <property type="match status" value="1"/>
</dbReference>
<dbReference type="NCBIfam" id="TIGR00967">
    <property type="entry name" value="3a0501s007"/>
    <property type="match status" value="1"/>
</dbReference>
<feature type="transmembrane region" description="Helical" evidence="10">
    <location>
        <begin position="368"/>
        <end position="388"/>
    </location>
</feature>
<feature type="transmembrane region" description="Helical" evidence="10">
    <location>
        <begin position="213"/>
        <end position="232"/>
    </location>
</feature>
<dbReference type="HAMAP" id="MF_01465">
    <property type="entry name" value="SecY"/>
    <property type="match status" value="1"/>
</dbReference>
<keyword evidence="15" id="KW-1185">Reference proteome</keyword>
<dbReference type="GO" id="GO:0006605">
    <property type="term" value="P:protein targeting"/>
    <property type="evidence" value="ECO:0007669"/>
    <property type="project" value="UniProtKB-UniRule"/>
</dbReference>
<dbReference type="FunFam" id="1.10.3370.10:FF:000001">
    <property type="entry name" value="Preprotein translocase subunit SecY"/>
    <property type="match status" value="1"/>
</dbReference>
<feature type="transmembrane region" description="Helical" evidence="10">
    <location>
        <begin position="21"/>
        <end position="39"/>
    </location>
</feature>
<organism evidence="14 15">
    <name type="scientific">Halomonas caseinilytica</name>
    <dbReference type="NCBI Taxonomy" id="438744"/>
    <lineage>
        <taxon>Bacteria</taxon>
        <taxon>Pseudomonadati</taxon>
        <taxon>Pseudomonadota</taxon>
        <taxon>Gammaproteobacteria</taxon>
        <taxon>Oceanospirillales</taxon>
        <taxon>Halomonadaceae</taxon>
        <taxon>Halomonas</taxon>
    </lineage>
</organism>
<feature type="transmembrane region" description="Helical" evidence="10">
    <location>
        <begin position="181"/>
        <end position="201"/>
    </location>
</feature>
<keyword evidence="4 10" id="KW-0812">Transmembrane</keyword>
<evidence type="ECO:0000256" key="13">
    <source>
        <dbReference type="RuleBase" id="RU004349"/>
    </source>
</evidence>
<comment type="similarity">
    <text evidence="2 10 13">Belongs to the SecY/SEC61-alpha family.</text>
</comment>
<evidence type="ECO:0000256" key="10">
    <source>
        <dbReference type="HAMAP-Rule" id="MF_01465"/>
    </source>
</evidence>
<evidence type="ECO:0000256" key="4">
    <source>
        <dbReference type="ARBA" id="ARBA00022692"/>
    </source>
</evidence>